<dbReference type="SMART" id="SM00980">
    <property type="entry name" value="THAP"/>
    <property type="match status" value="1"/>
</dbReference>
<dbReference type="EMBL" id="CADEPI010000256">
    <property type="protein sequence ID" value="CAB3382047.1"/>
    <property type="molecule type" value="Genomic_DNA"/>
</dbReference>
<feature type="region of interest" description="Disordered" evidence="6">
    <location>
        <begin position="467"/>
        <end position="530"/>
    </location>
</feature>
<feature type="region of interest" description="Disordered" evidence="6">
    <location>
        <begin position="199"/>
        <end position="255"/>
    </location>
</feature>
<accession>A0A8S1DN78</accession>
<dbReference type="SUPFAM" id="SSF57716">
    <property type="entry name" value="Glucocorticoid receptor-like (DNA-binding domain)"/>
    <property type="match status" value="1"/>
</dbReference>
<evidence type="ECO:0000256" key="5">
    <source>
        <dbReference type="PROSITE-ProRule" id="PRU00309"/>
    </source>
</evidence>
<feature type="compositionally biased region" description="Pro residues" evidence="6">
    <location>
        <begin position="339"/>
        <end position="348"/>
    </location>
</feature>
<feature type="compositionally biased region" description="Polar residues" evidence="6">
    <location>
        <begin position="199"/>
        <end position="208"/>
    </location>
</feature>
<feature type="compositionally biased region" description="Basic and acidic residues" evidence="6">
    <location>
        <begin position="489"/>
        <end position="499"/>
    </location>
</feature>
<keyword evidence="3" id="KW-0862">Zinc</keyword>
<evidence type="ECO:0000259" key="7">
    <source>
        <dbReference type="PROSITE" id="PS50950"/>
    </source>
</evidence>
<dbReference type="OrthoDB" id="7683421at2759"/>
<evidence type="ECO:0000313" key="8">
    <source>
        <dbReference type="EMBL" id="CAB3382047.1"/>
    </source>
</evidence>
<reference evidence="8 9" key="1">
    <citation type="submission" date="2020-04" db="EMBL/GenBank/DDBJ databases">
        <authorList>
            <person name="Alioto T."/>
            <person name="Alioto T."/>
            <person name="Gomez Garrido J."/>
        </authorList>
    </citation>
    <scope>NUCLEOTIDE SEQUENCE [LARGE SCALE GENOMIC DNA]</scope>
</reference>
<dbReference type="AlphaFoldDB" id="A0A8S1DN78"/>
<dbReference type="Pfam" id="PF05485">
    <property type="entry name" value="THAP"/>
    <property type="match status" value="1"/>
</dbReference>
<organism evidence="8 9">
    <name type="scientific">Cloeon dipterum</name>
    <dbReference type="NCBI Taxonomy" id="197152"/>
    <lineage>
        <taxon>Eukaryota</taxon>
        <taxon>Metazoa</taxon>
        <taxon>Ecdysozoa</taxon>
        <taxon>Arthropoda</taxon>
        <taxon>Hexapoda</taxon>
        <taxon>Insecta</taxon>
        <taxon>Pterygota</taxon>
        <taxon>Palaeoptera</taxon>
        <taxon>Ephemeroptera</taxon>
        <taxon>Pisciforma</taxon>
        <taxon>Baetidae</taxon>
        <taxon>Cloeon</taxon>
    </lineage>
</organism>
<dbReference type="InterPro" id="IPR006612">
    <property type="entry name" value="THAP_Znf"/>
</dbReference>
<feature type="region of interest" description="Disordered" evidence="6">
    <location>
        <begin position="328"/>
        <end position="350"/>
    </location>
</feature>
<evidence type="ECO:0000256" key="4">
    <source>
        <dbReference type="ARBA" id="ARBA00023125"/>
    </source>
</evidence>
<dbReference type="GO" id="GO:0003677">
    <property type="term" value="F:DNA binding"/>
    <property type="evidence" value="ECO:0007669"/>
    <property type="project" value="UniProtKB-UniRule"/>
</dbReference>
<keyword evidence="1" id="KW-0479">Metal-binding</keyword>
<dbReference type="PROSITE" id="PS50950">
    <property type="entry name" value="ZF_THAP"/>
    <property type="match status" value="1"/>
</dbReference>
<proteinExistence type="predicted"/>
<evidence type="ECO:0000256" key="3">
    <source>
        <dbReference type="ARBA" id="ARBA00022833"/>
    </source>
</evidence>
<keyword evidence="2 5" id="KW-0863">Zinc-finger</keyword>
<name>A0A8S1DN78_9INSE</name>
<protein>
    <recommendedName>
        <fullName evidence="7">THAP-type domain-containing protein</fullName>
    </recommendedName>
</protein>
<comment type="caution">
    <text evidence="8">The sequence shown here is derived from an EMBL/GenBank/DDBJ whole genome shotgun (WGS) entry which is preliminary data.</text>
</comment>
<sequence length="530" mass="58526">MSSPPNPKKAKVVKVMKMAKKKKNDPGEKCIVSSCNSMGSNEATTKIKLPDVNSMRTEWLKICGRADLIKSAEYPKYFICAKHFRAADFTGPSHVKVKPSAKPSVFKSPPTSVKPLNTDITSLKTYGKQPILPKPPGHVAIPKPVALPKPVASTPTKSSAPNTGQQFFLLTPSEPNAAGVSSLILTAAQLKQQQIVVNPSTSQTSPNTRILPLLNQPAPGPSNMDKGTLESPPPVIDIPQPKPKAKSPPSKPSKMIISVPKSLYKEYKEGRVTLEQLTKLSKKPVNEDDLAKIQQIQSKGKIINPPKKVIRSADLVLDEVNSTLASAPEPVAITKAPPLSEPPRPPRPLHQVEMDLNTPQISAQVHQVAPRLPIKARGAAYNLQKWDVFIPKTFRDWPVPASVVYAAAMQLKQNYIESFSGKERLEIETILHMVGHYTSLGTNSRCHVRERVHFYLKKMQQELLHGNELEAKRKRRRAVQPAESPTKAIENEQNEKPMEQEETEDQEGEPEAEEMEQDASQELPDLSDTL</sequence>
<dbReference type="Proteomes" id="UP000494165">
    <property type="component" value="Unassembled WGS sequence"/>
</dbReference>
<evidence type="ECO:0000313" key="9">
    <source>
        <dbReference type="Proteomes" id="UP000494165"/>
    </source>
</evidence>
<gene>
    <name evidence="8" type="ORF">CLODIP_2_CD13174</name>
</gene>
<evidence type="ECO:0000256" key="6">
    <source>
        <dbReference type="SAM" id="MobiDB-lite"/>
    </source>
</evidence>
<keyword evidence="9" id="KW-1185">Reference proteome</keyword>
<evidence type="ECO:0000256" key="2">
    <source>
        <dbReference type="ARBA" id="ARBA00022771"/>
    </source>
</evidence>
<feature type="compositionally biased region" description="Acidic residues" evidence="6">
    <location>
        <begin position="500"/>
        <end position="519"/>
    </location>
</feature>
<dbReference type="GO" id="GO:0008270">
    <property type="term" value="F:zinc ion binding"/>
    <property type="evidence" value="ECO:0007669"/>
    <property type="project" value="UniProtKB-KW"/>
</dbReference>
<keyword evidence="4 5" id="KW-0238">DNA-binding</keyword>
<feature type="domain" description="THAP-type" evidence="7">
    <location>
        <begin position="25"/>
        <end position="106"/>
    </location>
</feature>
<evidence type="ECO:0000256" key="1">
    <source>
        <dbReference type="ARBA" id="ARBA00022723"/>
    </source>
</evidence>
<feature type="compositionally biased region" description="Pro residues" evidence="6">
    <location>
        <begin position="231"/>
        <end position="242"/>
    </location>
</feature>